<dbReference type="PANTHER" id="PTHR12993">
    <property type="entry name" value="N-ACETYLGLUCOSAMINYL-PHOSPHATIDYLINOSITOL DE-N-ACETYLASE-RELATED"/>
    <property type="match status" value="1"/>
</dbReference>
<organism evidence="1 2">
    <name type="scientific">Candidatus Cryosericum terrychapinii</name>
    <dbReference type="NCBI Taxonomy" id="2290919"/>
    <lineage>
        <taxon>Bacteria</taxon>
        <taxon>Pseudomonadati</taxon>
        <taxon>Caldisericota/Cryosericota group</taxon>
        <taxon>Candidatus Cryosericota</taxon>
        <taxon>Candidatus Cryosericia</taxon>
        <taxon>Candidatus Cryosericales</taxon>
        <taxon>Candidatus Cryosericaceae</taxon>
        <taxon>Candidatus Cryosericum</taxon>
    </lineage>
</organism>
<name>A0A398D6F8_9BACT</name>
<dbReference type="OrthoDB" id="9815144at2"/>
<comment type="caution">
    <text evidence="1">The sequence shown here is derived from an EMBL/GenBank/DDBJ whole genome shotgun (WGS) entry which is preliminary data.</text>
</comment>
<keyword evidence="2" id="KW-1185">Reference proteome</keyword>
<dbReference type="GO" id="GO:0016811">
    <property type="term" value="F:hydrolase activity, acting on carbon-nitrogen (but not peptide) bonds, in linear amides"/>
    <property type="evidence" value="ECO:0007669"/>
    <property type="project" value="TreeGrafter"/>
</dbReference>
<evidence type="ECO:0000313" key="2">
    <source>
        <dbReference type="Proteomes" id="UP000266328"/>
    </source>
</evidence>
<dbReference type="Proteomes" id="UP000266328">
    <property type="component" value="Unassembled WGS sequence"/>
</dbReference>
<dbReference type="InterPro" id="IPR003737">
    <property type="entry name" value="GlcNAc_PI_deacetylase-related"/>
</dbReference>
<protein>
    <submittedName>
        <fullName evidence="1">PIG-L family deacetylase</fullName>
    </submittedName>
</protein>
<dbReference type="PANTHER" id="PTHR12993:SF11">
    <property type="entry name" value="N-ACETYLGLUCOSAMINYL-PHOSPHATIDYLINOSITOL DE-N-ACETYLASE"/>
    <property type="match status" value="1"/>
</dbReference>
<dbReference type="Gene3D" id="3.40.50.10320">
    <property type="entry name" value="LmbE-like"/>
    <property type="match status" value="1"/>
</dbReference>
<proteinExistence type="predicted"/>
<accession>A0A398D6F8</accession>
<gene>
    <name evidence="1" type="ORF">SMC7_01320</name>
</gene>
<evidence type="ECO:0000313" key="1">
    <source>
        <dbReference type="EMBL" id="RIE06674.1"/>
    </source>
</evidence>
<dbReference type="InterPro" id="IPR024078">
    <property type="entry name" value="LmbE-like_dom_sf"/>
</dbReference>
<reference evidence="1 2" key="1">
    <citation type="submission" date="2018-09" db="EMBL/GenBank/DDBJ databases">
        <title>Discovery and Ecogenomic Context for Candidatus Cryosericales, a Global Caldiserica Order Active in Thawing Permafrost.</title>
        <authorList>
            <person name="Martinez M.A."/>
            <person name="Woodcroft B.J."/>
            <person name="Ignacio Espinoza J.C."/>
            <person name="Zayed A."/>
            <person name="Singleton C.M."/>
            <person name="Boyd J."/>
            <person name="Li Y.-F."/>
            <person name="Purvine S."/>
            <person name="Maughan H."/>
            <person name="Hodgkins S.B."/>
            <person name="Anderson D."/>
            <person name="Sederholm M."/>
            <person name="Temperton B."/>
            <person name="Saleska S.R."/>
            <person name="Tyson G.W."/>
            <person name="Rich V.I."/>
        </authorList>
    </citation>
    <scope>NUCLEOTIDE SEQUENCE [LARGE SCALE GENOMIC DNA]</scope>
    <source>
        <strain evidence="1 2">SMC7</strain>
    </source>
</reference>
<dbReference type="EMBL" id="QXIS01000006">
    <property type="protein sequence ID" value="RIE06674.1"/>
    <property type="molecule type" value="Genomic_DNA"/>
</dbReference>
<dbReference type="RefSeq" id="WP_119088577.1">
    <property type="nucleotide sequence ID" value="NZ_QXIS01000006.1"/>
</dbReference>
<dbReference type="SUPFAM" id="SSF102588">
    <property type="entry name" value="LmbE-like"/>
    <property type="match status" value="1"/>
</dbReference>
<dbReference type="Pfam" id="PF02585">
    <property type="entry name" value="PIG-L"/>
    <property type="match status" value="1"/>
</dbReference>
<dbReference type="AlphaFoldDB" id="A0A398D6F8"/>
<sequence>MNWNEFLPVPHIDSAQKYVVFQPHSDDAVWFAGGLLLKLAKAGKEVTLVTMTDGCLGSTDVSMTRERLVEIRHEEDRQAGEAMGVTRHLYLPFHDGELPHCGETTAAMVRIIRQERPEAVLAPDPWLTYEAHQDHLNCGWSAADSLIYCNLPLYLPELPPHDVLFIAFYLTSRPNQFVDISVENEVRLAALGLFKSQFTPDTLEMATQYLNLKASDVGSTHGMQLAEAYKVLTPLHLHTSVDSEFI</sequence>